<sequence>MSTQLENVQAISLTSNEMEVAGEGTESITVTIKDEEEEEGGGGYKRMDLKGESESDKDLIIYSLNESLQIHKEIVERTQNEKDDIEDQFEQERMNRENERMQIVSRRDSELGQLQAIYDAVAAELEAKKLDYQRMESRFHSHVKKNSCETQDIQTIHTQLIRMLSQINNLCVSTIKKQNTEYILNLFRDNTMIQEHFVQEKDTHFLVEKYMMDIILKDIFSTSVHPGVSLNNSFGAIHDWIEKRNVSWAARLKQQISQFVKQSDEQSVEIEQAKGQITSHVLDFLSRFYDNIHLLEETVLCIVNEAFELNLLLKSQGEDTVQMMSISQGTQYNSDIMTAVNEGDHVLFVISPPFAANGVDGFIIPAKEAVAKYALKTFAGGQQKSANSRHEQELLELQQQQAKKKWWQKAQAPQSILSLEEQKILKRVKGRAHFLDRGLSCCCFQIGFDGIVGFIPVIGDFIGLLMALQLVHIAMEAQLPPELISKMMFNIGFDFMIGLVPIVGDIIDIMYKCNTKNAVLLETYLIRRRRNMLRDNPQMGNPSIGSSSAPTILNKSSHK</sequence>
<dbReference type="Proteomes" id="UP000603453">
    <property type="component" value="Unassembled WGS sequence"/>
</dbReference>
<proteinExistence type="predicted"/>
<protein>
    <submittedName>
        <fullName evidence="4">Uncharacterized protein</fullName>
    </submittedName>
</protein>
<evidence type="ECO:0000313" key="5">
    <source>
        <dbReference type="Proteomes" id="UP000603453"/>
    </source>
</evidence>
<dbReference type="EMBL" id="JAEPRD010000005">
    <property type="protein sequence ID" value="KAG2212733.1"/>
    <property type="molecule type" value="Genomic_DNA"/>
</dbReference>
<dbReference type="AlphaFoldDB" id="A0A8H7RLH1"/>
<feature type="coiled-coil region" evidence="1">
    <location>
        <begin position="68"/>
        <end position="138"/>
    </location>
</feature>
<keyword evidence="5" id="KW-1185">Reference proteome</keyword>
<evidence type="ECO:0000256" key="2">
    <source>
        <dbReference type="SAM" id="MobiDB-lite"/>
    </source>
</evidence>
<feature type="transmembrane region" description="Helical" evidence="3">
    <location>
        <begin position="487"/>
        <end position="507"/>
    </location>
</feature>
<dbReference type="InterPro" id="IPR025187">
    <property type="entry name" value="DUF4112"/>
</dbReference>
<feature type="transmembrane region" description="Helical" evidence="3">
    <location>
        <begin position="451"/>
        <end position="475"/>
    </location>
</feature>
<name>A0A8H7RLH1_9FUNG</name>
<dbReference type="OrthoDB" id="2103474at2759"/>
<dbReference type="PANTHER" id="PTHR35519">
    <property type="entry name" value="MEMBRANE PROTEINS"/>
    <property type="match status" value="1"/>
</dbReference>
<organism evidence="4 5">
    <name type="scientific">Mucor saturninus</name>
    <dbReference type="NCBI Taxonomy" id="64648"/>
    <lineage>
        <taxon>Eukaryota</taxon>
        <taxon>Fungi</taxon>
        <taxon>Fungi incertae sedis</taxon>
        <taxon>Mucoromycota</taxon>
        <taxon>Mucoromycotina</taxon>
        <taxon>Mucoromycetes</taxon>
        <taxon>Mucorales</taxon>
        <taxon>Mucorineae</taxon>
        <taxon>Mucoraceae</taxon>
        <taxon>Mucor</taxon>
    </lineage>
</organism>
<reference evidence="4" key="1">
    <citation type="submission" date="2020-12" db="EMBL/GenBank/DDBJ databases">
        <title>Metabolic potential, ecology and presence of endohyphal bacteria is reflected in genomic diversity of Mucoromycotina.</title>
        <authorList>
            <person name="Muszewska A."/>
            <person name="Okrasinska A."/>
            <person name="Steczkiewicz K."/>
            <person name="Drgas O."/>
            <person name="Orlowska M."/>
            <person name="Perlinska-Lenart U."/>
            <person name="Aleksandrzak-Piekarczyk T."/>
            <person name="Szatraj K."/>
            <person name="Zielenkiewicz U."/>
            <person name="Pilsyk S."/>
            <person name="Malc E."/>
            <person name="Mieczkowski P."/>
            <person name="Kruszewska J.S."/>
            <person name="Biernat P."/>
            <person name="Pawlowska J."/>
        </authorList>
    </citation>
    <scope>NUCLEOTIDE SEQUENCE</scope>
    <source>
        <strain evidence="4">WA0000017839</strain>
    </source>
</reference>
<feature type="region of interest" description="Disordered" evidence="2">
    <location>
        <begin position="534"/>
        <end position="559"/>
    </location>
</feature>
<evidence type="ECO:0000313" key="4">
    <source>
        <dbReference type="EMBL" id="KAG2212733.1"/>
    </source>
</evidence>
<keyword evidence="3" id="KW-0812">Transmembrane</keyword>
<keyword evidence="3" id="KW-0472">Membrane</keyword>
<accession>A0A8H7RLH1</accession>
<evidence type="ECO:0000256" key="1">
    <source>
        <dbReference type="SAM" id="Coils"/>
    </source>
</evidence>
<keyword evidence="3" id="KW-1133">Transmembrane helix</keyword>
<dbReference type="PANTHER" id="PTHR35519:SF2">
    <property type="entry name" value="PH DOMAIN PROTEIN"/>
    <property type="match status" value="1"/>
</dbReference>
<gene>
    <name evidence="4" type="ORF">INT47_000710</name>
</gene>
<feature type="compositionally biased region" description="Polar residues" evidence="2">
    <location>
        <begin position="538"/>
        <end position="559"/>
    </location>
</feature>
<keyword evidence="1" id="KW-0175">Coiled coil</keyword>
<evidence type="ECO:0000256" key="3">
    <source>
        <dbReference type="SAM" id="Phobius"/>
    </source>
</evidence>
<comment type="caution">
    <text evidence="4">The sequence shown here is derived from an EMBL/GenBank/DDBJ whole genome shotgun (WGS) entry which is preliminary data.</text>
</comment>
<dbReference type="Pfam" id="PF13430">
    <property type="entry name" value="DUF4112"/>
    <property type="match status" value="1"/>
</dbReference>